<dbReference type="RefSeq" id="WP_114956328.1">
    <property type="nucleotide sequence ID" value="NZ_JBHSJF010000008.1"/>
</dbReference>
<accession>A0ABV9Z7R8</accession>
<evidence type="ECO:0000313" key="7">
    <source>
        <dbReference type="EMBL" id="MFC5069644.1"/>
    </source>
</evidence>
<dbReference type="EMBL" id="JBHSJF010000008">
    <property type="protein sequence ID" value="MFC5069644.1"/>
    <property type="molecule type" value="Genomic_DNA"/>
</dbReference>
<evidence type="ECO:0000256" key="2">
    <source>
        <dbReference type="ARBA" id="ARBA00022723"/>
    </source>
</evidence>
<keyword evidence="8" id="KW-1185">Reference proteome</keyword>
<feature type="signal peptide" evidence="5">
    <location>
        <begin position="1"/>
        <end position="21"/>
    </location>
</feature>
<keyword evidence="2 4" id="KW-0479">Metal-binding</keyword>
<dbReference type="InterPro" id="IPR009056">
    <property type="entry name" value="Cyt_c-like_dom"/>
</dbReference>
<keyword evidence="1 4" id="KW-0349">Heme</keyword>
<dbReference type="Proteomes" id="UP001595796">
    <property type="component" value="Unassembled WGS sequence"/>
</dbReference>
<reference evidence="8" key="1">
    <citation type="journal article" date="2019" name="Int. J. Syst. Evol. Microbiol.">
        <title>The Global Catalogue of Microorganisms (GCM) 10K type strain sequencing project: providing services to taxonomists for standard genome sequencing and annotation.</title>
        <authorList>
            <consortium name="The Broad Institute Genomics Platform"/>
            <consortium name="The Broad Institute Genome Sequencing Center for Infectious Disease"/>
            <person name="Wu L."/>
            <person name="Ma J."/>
        </authorList>
    </citation>
    <scope>NUCLEOTIDE SEQUENCE [LARGE SCALE GENOMIC DNA]</scope>
    <source>
        <strain evidence="8">CGMCC 1.16444</strain>
    </source>
</reference>
<sequence>MRRELLLLAVLGVVAAMPVAAEAPAGATACAGCHAPAGRDLPVPTLSGRTPESIVADMQAFRSGSRPATVMDRIAKGFSDGETRAIANWLASKDHASAKP</sequence>
<dbReference type="Gene3D" id="1.10.760.10">
    <property type="entry name" value="Cytochrome c-like domain"/>
    <property type="match status" value="1"/>
</dbReference>
<feature type="domain" description="Cytochrome c" evidence="6">
    <location>
        <begin position="7"/>
        <end position="94"/>
    </location>
</feature>
<evidence type="ECO:0000259" key="6">
    <source>
        <dbReference type="PROSITE" id="PS51007"/>
    </source>
</evidence>
<dbReference type="InterPro" id="IPR036909">
    <property type="entry name" value="Cyt_c-like_dom_sf"/>
</dbReference>
<protein>
    <submittedName>
        <fullName evidence="7">C-type cytochrome</fullName>
    </submittedName>
</protein>
<keyword evidence="5" id="KW-0732">Signal</keyword>
<evidence type="ECO:0000256" key="3">
    <source>
        <dbReference type="ARBA" id="ARBA00023004"/>
    </source>
</evidence>
<feature type="chain" id="PRO_5046989477" evidence="5">
    <location>
        <begin position="22"/>
        <end position="100"/>
    </location>
</feature>
<name>A0ABV9Z7R8_9HYPH</name>
<comment type="caution">
    <text evidence="7">The sequence shown here is derived from an EMBL/GenBank/DDBJ whole genome shotgun (WGS) entry which is preliminary data.</text>
</comment>
<organism evidence="7 8">
    <name type="scientific">Flaviflagellibacter deserti</name>
    <dbReference type="NCBI Taxonomy" id="2267266"/>
    <lineage>
        <taxon>Bacteria</taxon>
        <taxon>Pseudomonadati</taxon>
        <taxon>Pseudomonadota</taxon>
        <taxon>Alphaproteobacteria</taxon>
        <taxon>Hyphomicrobiales</taxon>
        <taxon>Flaviflagellibacter</taxon>
    </lineage>
</organism>
<keyword evidence="3 4" id="KW-0408">Iron</keyword>
<evidence type="ECO:0000313" key="8">
    <source>
        <dbReference type="Proteomes" id="UP001595796"/>
    </source>
</evidence>
<dbReference type="SUPFAM" id="SSF46626">
    <property type="entry name" value="Cytochrome c"/>
    <property type="match status" value="1"/>
</dbReference>
<evidence type="ECO:0000256" key="4">
    <source>
        <dbReference type="PROSITE-ProRule" id="PRU00433"/>
    </source>
</evidence>
<gene>
    <name evidence="7" type="ORF">ACFPFW_16630</name>
</gene>
<evidence type="ECO:0000256" key="5">
    <source>
        <dbReference type="SAM" id="SignalP"/>
    </source>
</evidence>
<proteinExistence type="predicted"/>
<dbReference type="PROSITE" id="PS51007">
    <property type="entry name" value="CYTC"/>
    <property type="match status" value="1"/>
</dbReference>
<evidence type="ECO:0000256" key="1">
    <source>
        <dbReference type="ARBA" id="ARBA00022617"/>
    </source>
</evidence>